<feature type="domain" description="GAF" evidence="5">
    <location>
        <begin position="212"/>
        <end position="393"/>
    </location>
</feature>
<dbReference type="SUPFAM" id="SSF55781">
    <property type="entry name" value="GAF domain-like"/>
    <property type="match status" value="2"/>
</dbReference>
<dbReference type="InterPro" id="IPR050482">
    <property type="entry name" value="Sensor_HK_TwoCompSys"/>
</dbReference>
<proteinExistence type="predicted"/>
<dbReference type="SMART" id="SM00065">
    <property type="entry name" value="GAF"/>
    <property type="match status" value="2"/>
</dbReference>
<dbReference type="CDD" id="cd16917">
    <property type="entry name" value="HATPase_UhpB-NarQ-NarX-like"/>
    <property type="match status" value="1"/>
</dbReference>
<keyword evidence="7" id="KW-1185">Reference proteome</keyword>
<dbReference type="GO" id="GO:0000155">
    <property type="term" value="F:phosphorelay sensor kinase activity"/>
    <property type="evidence" value="ECO:0007669"/>
    <property type="project" value="InterPro"/>
</dbReference>
<sequence>MFPTVARLELDDLLSQLVDRAQDVLATQGRLRGLLQANRAIATDLRLPVLLRHIVEAATDLLGARYGALGVVAPDRTLEEFVHVGMTDADVERIGQLPTGHGLLGILIDDPRPRRADDIAHDPASQGFPAGHPPMRTFLGVPITVRGEVFGNLYLTDKRDGVPFTAEDEELALALAANAGVAIENARLYHESQQRHLWMTASAEISRQVMVGADNALATLVHRVQEVADAPFVALALHTTNQGTADGGDPSKGAGNAERGGRGNGGEYARVAVAVTERDGTGSAHAGLGTDASRAGRLIPLAHTLTGRVIAEQQGLRVDDAELDALPDERAARTGPLMVVPLVAGGDQCGGALLIGRDRGARAFTDGDLDMATSFAGHIAVALELARARADQEHLRVLADRGRIARDLHDHVIQRMFAVALGMQDLAQYEDPSNADRLNGYVEDIDATIKDIRRSIFELRGQGPTKRGRLRTALDKIAEDVRPALGFAPAISLTGPLDTVADDQLTDHLLAVTREALTNTARHAHATSVEVRLAVDGDMVTLDAVDNGVGIGDTTRRSGLDNLRARAESLGGTFTATVPPAGGTHLRWTVPL</sequence>
<evidence type="ECO:0000256" key="3">
    <source>
        <dbReference type="ARBA" id="ARBA00023012"/>
    </source>
</evidence>
<dbReference type="Pfam" id="PF02518">
    <property type="entry name" value="HATPase_c"/>
    <property type="match status" value="1"/>
</dbReference>
<dbReference type="Pfam" id="PF01590">
    <property type="entry name" value="GAF"/>
    <property type="match status" value="1"/>
</dbReference>
<dbReference type="EMBL" id="MAXA01000263">
    <property type="protein sequence ID" value="OHV20484.1"/>
    <property type="molecule type" value="Genomic_DNA"/>
</dbReference>
<dbReference type="GO" id="GO:0046983">
    <property type="term" value="F:protein dimerization activity"/>
    <property type="evidence" value="ECO:0007669"/>
    <property type="project" value="InterPro"/>
</dbReference>
<evidence type="ECO:0000313" key="6">
    <source>
        <dbReference type="EMBL" id="OHV20484.1"/>
    </source>
</evidence>
<dbReference type="InterPro" id="IPR003594">
    <property type="entry name" value="HATPase_dom"/>
</dbReference>
<dbReference type="Gene3D" id="3.30.450.40">
    <property type="match status" value="2"/>
</dbReference>
<dbReference type="InterPro" id="IPR003018">
    <property type="entry name" value="GAF"/>
</dbReference>
<keyword evidence="3" id="KW-0902">Two-component regulatory system</keyword>
<reference evidence="7" key="1">
    <citation type="submission" date="2016-07" db="EMBL/GenBank/DDBJ databases">
        <title>Frankia sp. NRRL B-16219 Genome sequencing.</title>
        <authorList>
            <person name="Ghodhbane-Gtari F."/>
            <person name="Swanson E."/>
            <person name="Gueddou A."/>
            <person name="Louati M."/>
            <person name="Nouioui I."/>
            <person name="Hezbri K."/>
            <person name="Abebe-Akele F."/>
            <person name="Simpson S."/>
            <person name="Morris K."/>
            <person name="Thomas K."/>
            <person name="Gtari M."/>
            <person name="Tisa L.S."/>
        </authorList>
    </citation>
    <scope>NUCLEOTIDE SEQUENCE [LARGE SCALE GENOMIC DNA]</scope>
    <source>
        <strain evidence="7">NRRL B-16219</strain>
    </source>
</reference>
<dbReference type="PANTHER" id="PTHR24421">
    <property type="entry name" value="NITRATE/NITRITE SENSOR PROTEIN NARX-RELATED"/>
    <property type="match status" value="1"/>
</dbReference>
<accession>A0A1S1PKI2</accession>
<dbReference type="InterPro" id="IPR029016">
    <property type="entry name" value="GAF-like_dom_sf"/>
</dbReference>
<dbReference type="GO" id="GO:0016020">
    <property type="term" value="C:membrane"/>
    <property type="evidence" value="ECO:0007669"/>
    <property type="project" value="InterPro"/>
</dbReference>
<evidence type="ECO:0000256" key="2">
    <source>
        <dbReference type="ARBA" id="ARBA00022777"/>
    </source>
</evidence>
<comment type="caution">
    <text evidence="6">The sequence shown here is derived from an EMBL/GenBank/DDBJ whole genome shotgun (WGS) entry which is preliminary data.</text>
</comment>
<gene>
    <name evidence="6" type="ORF">BBK14_27855</name>
</gene>
<dbReference type="SUPFAM" id="SSF55874">
    <property type="entry name" value="ATPase domain of HSP90 chaperone/DNA topoisomerase II/histidine kinase"/>
    <property type="match status" value="1"/>
</dbReference>
<evidence type="ECO:0000256" key="1">
    <source>
        <dbReference type="ARBA" id="ARBA00022679"/>
    </source>
</evidence>
<name>A0A1S1PKI2_9ACTN</name>
<protein>
    <submittedName>
        <fullName evidence="6">Histidine kinase</fullName>
    </submittedName>
</protein>
<dbReference type="InterPro" id="IPR036890">
    <property type="entry name" value="HATPase_C_sf"/>
</dbReference>
<dbReference type="PANTHER" id="PTHR24421:SF56">
    <property type="entry name" value="OXYGEN SENSOR HISTIDINE KINASE RESPONSE REGULATOR DOST"/>
    <property type="match status" value="1"/>
</dbReference>
<organism evidence="6 7">
    <name type="scientific">Parafrankia soli</name>
    <dbReference type="NCBI Taxonomy" id="2599596"/>
    <lineage>
        <taxon>Bacteria</taxon>
        <taxon>Bacillati</taxon>
        <taxon>Actinomycetota</taxon>
        <taxon>Actinomycetes</taxon>
        <taxon>Frankiales</taxon>
        <taxon>Frankiaceae</taxon>
        <taxon>Parafrankia</taxon>
    </lineage>
</organism>
<dbReference type="RefSeq" id="WP_071066738.1">
    <property type="nucleotide sequence ID" value="NZ_MAXA01000263.1"/>
</dbReference>
<dbReference type="Gene3D" id="1.20.5.1930">
    <property type="match status" value="1"/>
</dbReference>
<evidence type="ECO:0000313" key="7">
    <source>
        <dbReference type="Proteomes" id="UP000179769"/>
    </source>
</evidence>
<dbReference type="Gene3D" id="3.30.565.10">
    <property type="entry name" value="Histidine kinase-like ATPase, C-terminal domain"/>
    <property type="match status" value="1"/>
</dbReference>
<dbReference type="Pfam" id="PF13185">
    <property type="entry name" value="GAF_2"/>
    <property type="match status" value="1"/>
</dbReference>
<dbReference type="AlphaFoldDB" id="A0A1S1PKI2"/>
<feature type="region of interest" description="Disordered" evidence="4">
    <location>
        <begin position="241"/>
        <end position="266"/>
    </location>
</feature>
<keyword evidence="2 6" id="KW-0418">Kinase</keyword>
<dbReference type="OrthoDB" id="5241249at2"/>
<dbReference type="Pfam" id="PF07730">
    <property type="entry name" value="HisKA_3"/>
    <property type="match status" value="1"/>
</dbReference>
<dbReference type="InterPro" id="IPR011712">
    <property type="entry name" value="Sig_transdc_His_kin_sub3_dim/P"/>
</dbReference>
<evidence type="ECO:0000259" key="5">
    <source>
        <dbReference type="SMART" id="SM00065"/>
    </source>
</evidence>
<dbReference type="Proteomes" id="UP000179769">
    <property type="component" value="Unassembled WGS sequence"/>
</dbReference>
<feature type="domain" description="GAF" evidence="5">
    <location>
        <begin position="46"/>
        <end position="193"/>
    </location>
</feature>
<keyword evidence="1" id="KW-0808">Transferase</keyword>
<evidence type="ECO:0000256" key="4">
    <source>
        <dbReference type="SAM" id="MobiDB-lite"/>
    </source>
</evidence>